<evidence type="ECO:0000256" key="6">
    <source>
        <dbReference type="ARBA" id="ARBA00022989"/>
    </source>
</evidence>
<sequence>MKDNEFTKIIGTNVILVPYKKKHVKRYHEWMKSPELRYLTGSEILTLEEEFQMQQQWHQDQDKCTFIILEKSVFAETGDEIEAMIGDTNLFFNELDQPNSAEIEIMIANVASRGKRRGWEAIILMLLYGIEKLNVTKYIAKTKFDNEKSIQMLEKLKFYENSARNRPLLFNSVIYGSFYTGAEFTRQTYSRIYKLSLSPVSTNIEETNTFKIESPLFTRIRKFNEKLGLLDEDNSLQLGTYNWPQIKRFAIYGCFIAGPMLHGWYKWLDSFYKGKTIKTVLLKLMVDQFILTPPLIVIFFTSMSLMEGKLNMLDECKAKFLQTFKTSCVYWLPIQFLNFLLVPPSLRVTFVSIAAFCWNKI</sequence>
<keyword evidence="4" id="KW-0808">Transferase</keyword>
<proteinExistence type="inferred from homology"/>
<keyword evidence="5 9" id="KW-0812">Transmembrane</keyword>
<comment type="similarity">
    <text evidence="2">Belongs to the peroxisomal membrane protein PXMP2/4 family.</text>
</comment>
<evidence type="ECO:0000256" key="8">
    <source>
        <dbReference type="ARBA" id="ARBA00023315"/>
    </source>
</evidence>
<dbReference type="EMBL" id="CAXAJV020001281">
    <property type="protein sequence ID" value="CAL7933619.1"/>
    <property type="molecule type" value="Genomic_DNA"/>
</dbReference>
<keyword evidence="8" id="KW-0012">Acyltransferase</keyword>
<dbReference type="InterPro" id="IPR016181">
    <property type="entry name" value="Acyl_CoA_acyltransferase"/>
</dbReference>
<dbReference type="Pfam" id="PF04117">
    <property type="entry name" value="Mpv17_PMP22"/>
    <property type="match status" value="1"/>
</dbReference>
<evidence type="ECO:0000256" key="5">
    <source>
        <dbReference type="ARBA" id="ARBA00022692"/>
    </source>
</evidence>
<dbReference type="PANTHER" id="PTHR13256:SF16">
    <property type="entry name" value="ALPHA_BETA-TUBULIN-N-ACETYLTRANSFERASE 9"/>
    <property type="match status" value="1"/>
</dbReference>
<evidence type="ECO:0000256" key="1">
    <source>
        <dbReference type="ARBA" id="ARBA00004141"/>
    </source>
</evidence>
<evidence type="ECO:0000256" key="7">
    <source>
        <dbReference type="ARBA" id="ARBA00023136"/>
    </source>
</evidence>
<gene>
    <name evidence="11" type="ORF">XYLVIOL_LOCUS553</name>
</gene>
<dbReference type="InterPro" id="IPR000182">
    <property type="entry name" value="GNAT_dom"/>
</dbReference>
<dbReference type="Proteomes" id="UP001642520">
    <property type="component" value="Unassembled WGS sequence"/>
</dbReference>
<evidence type="ECO:0000313" key="12">
    <source>
        <dbReference type="Proteomes" id="UP001642520"/>
    </source>
</evidence>
<keyword evidence="12" id="KW-1185">Reference proteome</keyword>
<feature type="transmembrane region" description="Helical" evidence="9">
    <location>
        <begin position="280"/>
        <end position="303"/>
    </location>
</feature>
<comment type="similarity">
    <text evidence="3">Belongs to the acetyltransferase family. GNAT subfamily.</text>
</comment>
<keyword evidence="6 9" id="KW-1133">Transmembrane helix</keyword>
<feature type="domain" description="N-acetyltransferase" evidence="10">
    <location>
        <begin position="14"/>
        <end position="158"/>
    </location>
</feature>
<name>A0ABP1MY45_XYLVO</name>
<organism evidence="11 12">
    <name type="scientific">Xylocopa violacea</name>
    <name type="common">Violet carpenter bee</name>
    <name type="synonym">Apis violacea</name>
    <dbReference type="NCBI Taxonomy" id="135666"/>
    <lineage>
        <taxon>Eukaryota</taxon>
        <taxon>Metazoa</taxon>
        <taxon>Ecdysozoa</taxon>
        <taxon>Arthropoda</taxon>
        <taxon>Hexapoda</taxon>
        <taxon>Insecta</taxon>
        <taxon>Pterygota</taxon>
        <taxon>Neoptera</taxon>
        <taxon>Endopterygota</taxon>
        <taxon>Hymenoptera</taxon>
        <taxon>Apocrita</taxon>
        <taxon>Aculeata</taxon>
        <taxon>Apoidea</taxon>
        <taxon>Anthophila</taxon>
        <taxon>Apidae</taxon>
        <taxon>Xylocopa</taxon>
        <taxon>Xylocopa</taxon>
    </lineage>
</organism>
<comment type="caution">
    <text evidence="11">The sequence shown here is derived from an EMBL/GenBank/DDBJ whole genome shotgun (WGS) entry which is preliminary data.</text>
</comment>
<evidence type="ECO:0000256" key="9">
    <source>
        <dbReference type="SAM" id="Phobius"/>
    </source>
</evidence>
<reference evidence="11 12" key="1">
    <citation type="submission" date="2024-08" db="EMBL/GenBank/DDBJ databases">
        <authorList>
            <person name="Will J Nash"/>
            <person name="Angela Man"/>
            <person name="Seanna McTaggart"/>
            <person name="Kendall Baker"/>
            <person name="Tom Barker"/>
            <person name="Leah Catchpole"/>
            <person name="Alex Durrant"/>
            <person name="Karim Gharbi"/>
            <person name="Naomi Irish"/>
            <person name="Gemy Kaithakottil"/>
            <person name="Debby Ku"/>
            <person name="Aaliyah Providence"/>
            <person name="Felix Shaw"/>
            <person name="David Swarbreck"/>
            <person name="Chris Watkins"/>
            <person name="Ann M. McCartney"/>
            <person name="Giulio Formenti"/>
            <person name="Alice Mouton"/>
            <person name="Noel Vella"/>
            <person name="Bjorn M von Reumont"/>
            <person name="Adriana Vella"/>
            <person name="Wilfried Haerty"/>
        </authorList>
    </citation>
    <scope>NUCLEOTIDE SEQUENCE [LARGE SCALE GENOMIC DNA]</scope>
</reference>
<dbReference type="SUPFAM" id="SSF55729">
    <property type="entry name" value="Acyl-CoA N-acyltransferases (Nat)"/>
    <property type="match status" value="1"/>
</dbReference>
<feature type="transmembrane region" description="Helical" evidence="9">
    <location>
        <begin position="336"/>
        <end position="358"/>
    </location>
</feature>
<dbReference type="PANTHER" id="PTHR13256">
    <property type="entry name" value="N-ACETYLTRANSFERASE 9"/>
    <property type="match status" value="1"/>
</dbReference>
<evidence type="ECO:0000256" key="4">
    <source>
        <dbReference type="ARBA" id="ARBA00022679"/>
    </source>
</evidence>
<comment type="subcellular location">
    <subcellularLocation>
        <location evidence="1">Membrane</location>
        <topology evidence="1">Multi-pass membrane protein</topology>
    </subcellularLocation>
</comment>
<dbReference type="InterPro" id="IPR039135">
    <property type="entry name" value="NAT9-like"/>
</dbReference>
<dbReference type="Gene3D" id="3.40.630.30">
    <property type="match status" value="1"/>
</dbReference>
<evidence type="ECO:0000256" key="2">
    <source>
        <dbReference type="ARBA" id="ARBA00006824"/>
    </source>
</evidence>
<evidence type="ECO:0000259" key="10">
    <source>
        <dbReference type="Pfam" id="PF13302"/>
    </source>
</evidence>
<feature type="transmembrane region" description="Helical" evidence="9">
    <location>
        <begin position="249"/>
        <end position="268"/>
    </location>
</feature>
<protein>
    <recommendedName>
        <fullName evidence="10">N-acetyltransferase domain-containing protein</fullName>
    </recommendedName>
</protein>
<dbReference type="InterPro" id="IPR007248">
    <property type="entry name" value="Mpv17_PMP22"/>
</dbReference>
<keyword evidence="7 9" id="KW-0472">Membrane</keyword>
<accession>A0ABP1MY45</accession>
<evidence type="ECO:0000313" key="11">
    <source>
        <dbReference type="EMBL" id="CAL7933619.1"/>
    </source>
</evidence>
<evidence type="ECO:0000256" key="3">
    <source>
        <dbReference type="ARBA" id="ARBA00009342"/>
    </source>
</evidence>
<dbReference type="Pfam" id="PF13302">
    <property type="entry name" value="Acetyltransf_3"/>
    <property type="match status" value="1"/>
</dbReference>